<proteinExistence type="predicted"/>
<dbReference type="PANTHER" id="PTHR33908:SF11">
    <property type="entry name" value="MEMBRANE PROTEIN"/>
    <property type="match status" value="1"/>
</dbReference>
<evidence type="ECO:0000256" key="8">
    <source>
        <dbReference type="SAM" id="Phobius"/>
    </source>
</evidence>
<feature type="transmembrane region" description="Helical" evidence="8">
    <location>
        <begin position="12"/>
        <end position="28"/>
    </location>
</feature>
<evidence type="ECO:0000313" key="11">
    <source>
        <dbReference type="Proteomes" id="UP001378956"/>
    </source>
</evidence>
<organism evidence="10 11">
    <name type="scientific">Pedobacter panaciterrae</name>
    <dbReference type="NCBI Taxonomy" id="363849"/>
    <lineage>
        <taxon>Bacteria</taxon>
        <taxon>Pseudomonadati</taxon>
        <taxon>Bacteroidota</taxon>
        <taxon>Sphingobacteriia</taxon>
        <taxon>Sphingobacteriales</taxon>
        <taxon>Sphingobacteriaceae</taxon>
        <taxon>Pedobacter</taxon>
    </lineage>
</organism>
<evidence type="ECO:0000256" key="7">
    <source>
        <dbReference type="ARBA" id="ARBA00023136"/>
    </source>
</evidence>
<sequence length="549" mass="63364">MISLKLSEDRCYKVLISVLIAISFFSLSNEVMEPDGALYASISKNMILRNDWLNLYVHGKDWLDKPHLPFWLAAASFKLFGISAFAYKLPSFLISLMGTFYLYRFTADYFNRKTALISAIIFLTSLHVLISNSDVRAEAYLAAFVTAAIYHYDRARQKSFLHIVAGSFFAACAVMVKGIFVLVPIFCGFIIYWAITRQLKELLKPKWWIAITLILIFITPELYSLYVQFDLHPEKTVFGQQGVSGLRFFFWDSQFGRFFNTGPIKGKGDLSFFLHTTLWAFLPWSVLFYVGIVDLFKKHSRSVLPPETIIIWSSAFITFLLFSFSKFQLPHYILVIFPQFSIITALYLVRISEKRIKTFLIIQNVIFLIVVLLLGTIAVCFKFQFYGAALAILLITSVSAFLLFKGASIKTIVSRGAVLSIGIMSFLYLFFYPSILKYQSGMEAGKWLQANDIKAIPAVFRYDHAFSFDFYANKEVKYLYDDADLEETKDQKETVIYTHESELPYLKSKYNLEILKQFDYYHITKLKAKFILAKSRPSVLEHFYLVKIK</sequence>
<feature type="transmembrane region" description="Helical" evidence="8">
    <location>
        <begin position="416"/>
        <end position="435"/>
    </location>
</feature>
<keyword evidence="3 10" id="KW-0328">Glycosyltransferase</keyword>
<dbReference type="PANTHER" id="PTHR33908">
    <property type="entry name" value="MANNOSYLTRANSFERASE YKCB-RELATED"/>
    <property type="match status" value="1"/>
</dbReference>
<keyword evidence="11" id="KW-1185">Reference proteome</keyword>
<evidence type="ECO:0000256" key="3">
    <source>
        <dbReference type="ARBA" id="ARBA00022676"/>
    </source>
</evidence>
<reference evidence="10 11" key="1">
    <citation type="submission" date="2024-03" db="EMBL/GenBank/DDBJ databases">
        <title>Sequence of Lycoming College Course Isolates.</title>
        <authorList>
            <person name="Plotts O."/>
            <person name="Newman J."/>
        </authorList>
    </citation>
    <scope>NUCLEOTIDE SEQUENCE [LARGE SCALE GENOMIC DNA]</scope>
    <source>
        <strain evidence="10 11">CJB-3</strain>
    </source>
</reference>
<evidence type="ECO:0000256" key="5">
    <source>
        <dbReference type="ARBA" id="ARBA00022692"/>
    </source>
</evidence>
<dbReference type="InterPro" id="IPR050297">
    <property type="entry name" value="LipidA_mod_glycosyltrf_83"/>
</dbReference>
<keyword evidence="6 8" id="KW-1133">Transmembrane helix</keyword>
<dbReference type="Proteomes" id="UP001378956">
    <property type="component" value="Unassembled WGS sequence"/>
</dbReference>
<comment type="subcellular location">
    <subcellularLocation>
        <location evidence="1">Cell membrane</location>
        <topology evidence="1">Multi-pass membrane protein</topology>
    </subcellularLocation>
</comment>
<dbReference type="EMBL" id="JBBEUB010000001">
    <property type="protein sequence ID" value="MEJ2900948.1"/>
    <property type="molecule type" value="Genomic_DNA"/>
</dbReference>
<feature type="transmembrane region" description="Helical" evidence="8">
    <location>
        <begin position="361"/>
        <end position="379"/>
    </location>
</feature>
<dbReference type="InterPro" id="IPR038731">
    <property type="entry name" value="RgtA/B/C-like"/>
</dbReference>
<evidence type="ECO:0000256" key="6">
    <source>
        <dbReference type="ARBA" id="ARBA00022989"/>
    </source>
</evidence>
<protein>
    <submittedName>
        <fullName evidence="10">Glycosyltransferase family 39 protein</fullName>
        <ecNumber evidence="10">2.4.-.-</ecNumber>
    </submittedName>
</protein>
<feature type="transmembrane region" description="Helical" evidence="8">
    <location>
        <begin position="70"/>
        <end position="103"/>
    </location>
</feature>
<feature type="transmembrane region" description="Helical" evidence="8">
    <location>
        <begin position="308"/>
        <end position="325"/>
    </location>
</feature>
<feature type="transmembrane region" description="Helical" evidence="8">
    <location>
        <begin position="168"/>
        <end position="195"/>
    </location>
</feature>
<feature type="transmembrane region" description="Helical" evidence="8">
    <location>
        <begin position="272"/>
        <end position="296"/>
    </location>
</feature>
<feature type="transmembrane region" description="Helical" evidence="8">
    <location>
        <begin position="385"/>
        <end position="404"/>
    </location>
</feature>
<gene>
    <name evidence="10" type="ORF">WAE58_00845</name>
</gene>
<dbReference type="GO" id="GO:0016757">
    <property type="term" value="F:glycosyltransferase activity"/>
    <property type="evidence" value="ECO:0007669"/>
    <property type="project" value="UniProtKB-KW"/>
</dbReference>
<keyword evidence="2" id="KW-1003">Cell membrane</keyword>
<comment type="caution">
    <text evidence="10">The sequence shown here is derived from an EMBL/GenBank/DDBJ whole genome shotgun (WGS) entry which is preliminary data.</text>
</comment>
<feature type="transmembrane region" description="Helical" evidence="8">
    <location>
        <begin position="115"/>
        <end position="131"/>
    </location>
</feature>
<dbReference type="EC" id="2.4.-.-" evidence="10"/>
<evidence type="ECO:0000256" key="1">
    <source>
        <dbReference type="ARBA" id="ARBA00004651"/>
    </source>
</evidence>
<evidence type="ECO:0000259" key="9">
    <source>
        <dbReference type="Pfam" id="PF13231"/>
    </source>
</evidence>
<dbReference type="Pfam" id="PF13231">
    <property type="entry name" value="PMT_2"/>
    <property type="match status" value="1"/>
</dbReference>
<keyword evidence="5 8" id="KW-0812">Transmembrane</keyword>
<dbReference type="RefSeq" id="WP_288883743.1">
    <property type="nucleotide sequence ID" value="NZ_CBFGNQ010000019.1"/>
</dbReference>
<feature type="transmembrane region" description="Helical" evidence="8">
    <location>
        <begin position="331"/>
        <end position="349"/>
    </location>
</feature>
<feature type="transmembrane region" description="Helical" evidence="8">
    <location>
        <begin position="207"/>
        <end position="226"/>
    </location>
</feature>
<evidence type="ECO:0000256" key="4">
    <source>
        <dbReference type="ARBA" id="ARBA00022679"/>
    </source>
</evidence>
<accession>A0ABU8NI57</accession>
<keyword evidence="4 10" id="KW-0808">Transferase</keyword>
<name>A0ABU8NI57_9SPHI</name>
<keyword evidence="7 8" id="KW-0472">Membrane</keyword>
<evidence type="ECO:0000313" key="10">
    <source>
        <dbReference type="EMBL" id="MEJ2900948.1"/>
    </source>
</evidence>
<feature type="domain" description="Glycosyltransferase RgtA/B/C/D-like" evidence="9">
    <location>
        <begin position="64"/>
        <end position="223"/>
    </location>
</feature>
<evidence type="ECO:0000256" key="2">
    <source>
        <dbReference type="ARBA" id="ARBA00022475"/>
    </source>
</evidence>